<dbReference type="EMBL" id="CM042010">
    <property type="protein sequence ID" value="KAI3782470.1"/>
    <property type="molecule type" value="Genomic_DNA"/>
</dbReference>
<keyword evidence="2" id="KW-1185">Reference proteome</keyword>
<accession>A0ACB9GHB6</accession>
<organism evidence="1 2">
    <name type="scientific">Cichorium intybus</name>
    <name type="common">Chicory</name>
    <dbReference type="NCBI Taxonomy" id="13427"/>
    <lineage>
        <taxon>Eukaryota</taxon>
        <taxon>Viridiplantae</taxon>
        <taxon>Streptophyta</taxon>
        <taxon>Embryophyta</taxon>
        <taxon>Tracheophyta</taxon>
        <taxon>Spermatophyta</taxon>
        <taxon>Magnoliopsida</taxon>
        <taxon>eudicotyledons</taxon>
        <taxon>Gunneridae</taxon>
        <taxon>Pentapetalae</taxon>
        <taxon>asterids</taxon>
        <taxon>campanulids</taxon>
        <taxon>Asterales</taxon>
        <taxon>Asteraceae</taxon>
        <taxon>Cichorioideae</taxon>
        <taxon>Cichorieae</taxon>
        <taxon>Cichoriinae</taxon>
        <taxon>Cichorium</taxon>
    </lineage>
</organism>
<sequence length="511" mass="57857">MSVYCTKHMKPSQLVGIGPCSVLRAQLLSALWNATRLFHCAIIFRLQGLQAISLSQVVHECPKISVSMLVIEPLRTFPLTTYDILLVQCSKTYTKNHTEAAQAQNAQRIYFDTNKKKAGLSIKNSYNSAEWPIRPFDFDRSSQKLFKTHVKFFDKPSTMESKKDELRYRHFSHDHLLDYTKLQSHSHAACSGCRQTILPGRFYYKCKLCGFYLHQTCFNMPENVTHPSDPNHNLTLETFPTPFKVPIKCKACENPIKGFYYRCSKCIEYYHTLCLAAPLSMKTPLHRHSLNIEFKPVYEFQCDMCDKASYSGWVYHCNLCEFDAHLSCVLTNKGSLQPVIQSAARGNQQIDELIELLTRGLDLPHDDNQSNVYKDQDLPTQSFQLSETCFSIDFQNSLLGNDGDKLQLGQGDVVRQAGIPEEARMSGTTDDGDSPQQVSGEPKRSGRSSSYSQKSMSVSTGLIGAHIWTEMEQATEKRNSKPGDTRVESEIGRPCSSWPNLMCCFHGKISS</sequence>
<comment type="caution">
    <text evidence="1">The sequence shown here is derived from an EMBL/GenBank/DDBJ whole genome shotgun (WGS) entry which is preliminary data.</text>
</comment>
<gene>
    <name evidence="1" type="ORF">L2E82_12517</name>
</gene>
<reference evidence="1 2" key="2">
    <citation type="journal article" date="2022" name="Mol. Ecol. Resour.">
        <title>The genomes of chicory, endive, great burdock and yacon provide insights into Asteraceae paleo-polyploidization history and plant inulin production.</title>
        <authorList>
            <person name="Fan W."/>
            <person name="Wang S."/>
            <person name="Wang H."/>
            <person name="Wang A."/>
            <person name="Jiang F."/>
            <person name="Liu H."/>
            <person name="Zhao H."/>
            <person name="Xu D."/>
            <person name="Zhang Y."/>
        </authorList>
    </citation>
    <scope>NUCLEOTIDE SEQUENCE [LARGE SCALE GENOMIC DNA]</scope>
    <source>
        <strain evidence="2">cv. Punajuju</strain>
        <tissue evidence="1">Leaves</tissue>
    </source>
</reference>
<protein>
    <submittedName>
        <fullName evidence="1">Uncharacterized protein</fullName>
    </submittedName>
</protein>
<evidence type="ECO:0000313" key="2">
    <source>
        <dbReference type="Proteomes" id="UP001055811"/>
    </source>
</evidence>
<reference evidence="2" key="1">
    <citation type="journal article" date="2022" name="Mol. Ecol. Resour.">
        <title>The genomes of chicory, endive, great burdock and yacon provide insights into Asteraceae palaeo-polyploidization history and plant inulin production.</title>
        <authorList>
            <person name="Fan W."/>
            <person name="Wang S."/>
            <person name="Wang H."/>
            <person name="Wang A."/>
            <person name="Jiang F."/>
            <person name="Liu H."/>
            <person name="Zhao H."/>
            <person name="Xu D."/>
            <person name="Zhang Y."/>
        </authorList>
    </citation>
    <scope>NUCLEOTIDE SEQUENCE [LARGE SCALE GENOMIC DNA]</scope>
    <source>
        <strain evidence="2">cv. Punajuju</strain>
    </source>
</reference>
<name>A0ACB9GHB6_CICIN</name>
<evidence type="ECO:0000313" key="1">
    <source>
        <dbReference type="EMBL" id="KAI3782470.1"/>
    </source>
</evidence>
<proteinExistence type="predicted"/>
<dbReference type="Proteomes" id="UP001055811">
    <property type="component" value="Linkage Group LG02"/>
</dbReference>